<organism evidence="1 2">
    <name type="scientific">Mycetocola manganoxydans</name>
    <dbReference type="NCBI Taxonomy" id="699879"/>
    <lineage>
        <taxon>Bacteria</taxon>
        <taxon>Bacillati</taxon>
        <taxon>Actinomycetota</taxon>
        <taxon>Actinomycetes</taxon>
        <taxon>Micrococcales</taxon>
        <taxon>Microbacteriaceae</taxon>
        <taxon>Mycetocola</taxon>
    </lineage>
</organism>
<gene>
    <name evidence="1" type="ORF">D9V29_09230</name>
</gene>
<evidence type="ECO:0000313" key="2">
    <source>
        <dbReference type="Proteomes" id="UP000270299"/>
    </source>
</evidence>
<sequence>MTVNNVEYAGPWIGAQRVQDLLHIDTPELARRLANREILGCVFRSGNTFFPSRQFLNGGVVPGLKDVLDLLMEGDPDRETCVLWLAGSPGDGISNWDHLRAGRLQLVLKEAQRDASRWNQ</sequence>
<name>A0A3L6ZUB9_9MICO</name>
<accession>A0A3L6ZUB9</accession>
<evidence type="ECO:0000313" key="1">
    <source>
        <dbReference type="EMBL" id="RLP71497.1"/>
    </source>
</evidence>
<proteinExistence type="predicted"/>
<dbReference type="RefSeq" id="WP_121673013.1">
    <property type="nucleotide sequence ID" value="NZ_BMXM01000004.1"/>
</dbReference>
<dbReference type="EMBL" id="RCUV01000008">
    <property type="protein sequence ID" value="RLP71497.1"/>
    <property type="molecule type" value="Genomic_DNA"/>
</dbReference>
<dbReference type="Proteomes" id="UP000270299">
    <property type="component" value="Unassembled WGS sequence"/>
</dbReference>
<reference evidence="1 2" key="1">
    <citation type="submission" date="2018-10" db="EMBL/GenBank/DDBJ databases">
        <authorList>
            <person name="Li J."/>
        </authorList>
    </citation>
    <scope>NUCLEOTIDE SEQUENCE [LARGE SCALE GENOMIC DNA]</scope>
    <source>
        <strain evidence="1 2">CCTCC AB209002</strain>
    </source>
</reference>
<protein>
    <submittedName>
        <fullName evidence="1">Uncharacterized protein</fullName>
    </submittedName>
</protein>
<comment type="caution">
    <text evidence="1">The sequence shown here is derived from an EMBL/GenBank/DDBJ whole genome shotgun (WGS) entry which is preliminary data.</text>
</comment>
<dbReference type="AlphaFoldDB" id="A0A3L6ZUB9"/>
<keyword evidence="2" id="KW-1185">Reference proteome</keyword>